<comment type="cofactor">
    <cofactor evidence="8">
        <name>Mg(2+)</name>
        <dbReference type="ChEBI" id="CHEBI:18420"/>
    </cofactor>
</comment>
<keyword evidence="10" id="KW-0548">Nucleotidyltransferase</keyword>
<keyword evidence="4 8" id="KW-0547">Nucleotide-binding</keyword>
<comment type="catalytic activity">
    <reaction evidence="8">
        <text>Mo-molybdopterin + GTP + H(+) = Mo-molybdopterin guanine dinucleotide + diphosphate</text>
        <dbReference type="Rhea" id="RHEA:34243"/>
        <dbReference type="ChEBI" id="CHEBI:15378"/>
        <dbReference type="ChEBI" id="CHEBI:33019"/>
        <dbReference type="ChEBI" id="CHEBI:37565"/>
        <dbReference type="ChEBI" id="CHEBI:71302"/>
        <dbReference type="ChEBI" id="CHEBI:71310"/>
        <dbReference type="EC" id="2.7.7.77"/>
    </reaction>
</comment>
<dbReference type="GO" id="GO:0005525">
    <property type="term" value="F:GTP binding"/>
    <property type="evidence" value="ECO:0007669"/>
    <property type="project" value="UniProtKB-UniRule"/>
</dbReference>
<dbReference type="Proteomes" id="UP000326944">
    <property type="component" value="Chromosome"/>
</dbReference>
<evidence type="ECO:0000313" key="11">
    <source>
        <dbReference type="Proteomes" id="UP000326944"/>
    </source>
</evidence>
<proteinExistence type="inferred from homology"/>
<keyword evidence="7 8" id="KW-0501">Molybdenum cofactor biosynthesis</keyword>
<dbReference type="RefSeq" id="WP_152306209.1">
    <property type="nucleotide sequence ID" value="NZ_CP043617.1"/>
</dbReference>
<keyword evidence="1 8" id="KW-0963">Cytoplasm</keyword>
<keyword evidence="3 8" id="KW-0479">Metal-binding</keyword>
<dbReference type="Pfam" id="PF12804">
    <property type="entry name" value="NTP_transf_3"/>
    <property type="match status" value="1"/>
</dbReference>
<dbReference type="PANTHER" id="PTHR19136:SF81">
    <property type="entry name" value="MOLYBDENUM COFACTOR GUANYLYLTRANSFERASE"/>
    <property type="match status" value="1"/>
</dbReference>
<evidence type="ECO:0000256" key="1">
    <source>
        <dbReference type="ARBA" id="ARBA00022490"/>
    </source>
</evidence>
<dbReference type="NCBIfam" id="NF001837">
    <property type="entry name" value="PRK00560.1"/>
    <property type="match status" value="1"/>
</dbReference>
<dbReference type="InterPro" id="IPR013482">
    <property type="entry name" value="Molybde_CF_guanTrfase"/>
</dbReference>
<feature type="binding site" evidence="8">
    <location>
        <position position="21"/>
    </location>
    <ligand>
        <name>GTP</name>
        <dbReference type="ChEBI" id="CHEBI:37565"/>
    </ligand>
</feature>
<dbReference type="EC" id="2.7.7.77" evidence="8"/>
<evidence type="ECO:0000256" key="7">
    <source>
        <dbReference type="ARBA" id="ARBA00023150"/>
    </source>
</evidence>
<dbReference type="CDD" id="cd02503">
    <property type="entry name" value="MobA"/>
    <property type="match status" value="1"/>
</dbReference>
<keyword evidence="6 8" id="KW-0342">GTP-binding</keyword>
<feature type="binding site" evidence="8">
    <location>
        <position position="97"/>
    </location>
    <ligand>
        <name>GTP</name>
        <dbReference type="ChEBI" id="CHEBI:37565"/>
    </ligand>
</feature>
<feature type="domain" description="MobA-like NTP transferase" evidence="9">
    <location>
        <begin position="6"/>
        <end position="155"/>
    </location>
</feature>
<dbReference type="OrthoDB" id="9788394at2"/>
<keyword evidence="11" id="KW-1185">Reference proteome</keyword>
<gene>
    <name evidence="8 10" type="primary">mobA</name>
    <name evidence="10" type="ORF">FJR48_00415</name>
</gene>
<feature type="binding site" evidence="8">
    <location>
        <position position="97"/>
    </location>
    <ligand>
        <name>Mg(2+)</name>
        <dbReference type="ChEBI" id="CHEBI:18420"/>
    </ligand>
</feature>
<evidence type="ECO:0000256" key="8">
    <source>
        <dbReference type="HAMAP-Rule" id="MF_00316"/>
    </source>
</evidence>
<dbReference type="AlphaFoldDB" id="A0A5P8NXY1"/>
<evidence type="ECO:0000256" key="2">
    <source>
        <dbReference type="ARBA" id="ARBA00022679"/>
    </source>
</evidence>
<evidence type="ECO:0000259" key="9">
    <source>
        <dbReference type="Pfam" id="PF12804"/>
    </source>
</evidence>
<dbReference type="InterPro" id="IPR029044">
    <property type="entry name" value="Nucleotide-diphossugar_trans"/>
</dbReference>
<evidence type="ECO:0000256" key="3">
    <source>
        <dbReference type="ARBA" id="ARBA00022723"/>
    </source>
</evidence>
<name>A0A5P8NXY1_9BACT</name>
<dbReference type="SUPFAM" id="SSF53448">
    <property type="entry name" value="Nucleotide-diphospho-sugar transferases"/>
    <property type="match status" value="1"/>
</dbReference>
<keyword evidence="2 8" id="KW-0808">Transferase</keyword>
<dbReference type="PANTHER" id="PTHR19136">
    <property type="entry name" value="MOLYBDENUM COFACTOR GUANYLYLTRANSFERASE"/>
    <property type="match status" value="1"/>
</dbReference>
<dbReference type="GO" id="GO:0046872">
    <property type="term" value="F:metal ion binding"/>
    <property type="evidence" value="ECO:0007669"/>
    <property type="project" value="UniProtKB-KW"/>
</dbReference>
<evidence type="ECO:0000256" key="5">
    <source>
        <dbReference type="ARBA" id="ARBA00022842"/>
    </source>
</evidence>
<comment type="domain">
    <text evidence="8">The N-terminal domain determines nucleotide recognition and specific binding, while the C-terminal domain determines the specific binding to the target protein.</text>
</comment>
<accession>A0A5P8NXY1</accession>
<keyword evidence="5 8" id="KW-0460">Magnesium</keyword>
<dbReference type="InterPro" id="IPR025877">
    <property type="entry name" value="MobA-like_NTP_Trfase"/>
</dbReference>
<comment type="subcellular location">
    <subcellularLocation>
        <location evidence="8">Cytoplasm</location>
    </subcellularLocation>
</comment>
<dbReference type="GO" id="GO:1902758">
    <property type="term" value="P:bis(molybdopterin guanine dinucleotide)molybdenum biosynthetic process"/>
    <property type="evidence" value="ECO:0007669"/>
    <property type="project" value="TreeGrafter"/>
</dbReference>
<dbReference type="GO" id="GO:0005737">
    <property type="term" value="C:cytoplasm"/>
    <property type="evidence" value="ECO:0007669"/>
    <property type="project" value="UniProtKB-SubCell"/>
</dbReference>
<sequence>MFDIPCVIFAGGKSSRMGEDKALLPFGDFNTLTEFQLNKLSKLFKNVYISCKTKDKFNFSADFIEDVKTDNVFAPTAGFIAVYEKLQCERFFAISVDTPFVDADVINKLLDADTADADADATIAKTDKGMQPMCGIYHKSMHPEFIQMLKEDNHKLGFLLKNSKTNFVYFKNDKTFLNLNNPKEYEQALKLIHNTVI</sequence>
<feature type="binding site" evidence="8">
    <location>
        <position position="66"/>
    </location>
    <ligand>
        <name>GTP</name>
        <dbReference type="ChEBI" id="CHEBI:37565"/>
    </ligand>
</feature>
<dbReference type="Gene3D" id="3.90.550.10">
    <property type="entry name" value="Spore Coat Polysaccharide Biosynthesis Protein SpsA, Chain A"/>
    <property type="match status" value="1"/>
</dbReference>
<dbReference type="KEGG" id="sulg:FJR48_00415"/>
<reference evidence="10 11" key="1">
    <citation type="submission" date="2019-09" db="EMBL/GenBank/DDBJ databases">
        <title>Sulfurimonas gotlandica sp. nov., a chemoautotrophic and psychrotolerant epsilonproteobacterium isolated from a pelagic redoxcline, and an emended description of the genus Sulfurimonas.</title>
        <authorList>
            <person name="Wang S."/>
            <person name="Jiang L."/>
            <person name="Shao S."/>
        </authorList>
    </citation>
    <scope>NUCLEOTIDE SEQUENCE [LARGE SCALE GENOMIC DNA]</scope>
    <source>
        <strain evidence="10 11">GYSZ_1</strain>
    </source>
</reference>
<evidence type="ECO:0000256" key="4">
    <source>
        <dbReference type="ARBA" id="ARBA00022741"/>
    </source>
</evidence>
<comment type="function">
    <text evidence="8">Transfers a GMP moiety from GTP to Mo-molybdopterin (Mo-MPT) cofactor (Moco or molybdenum cofactor) to form Mo-molybdopterin guanine dinucleotide (Mo-MGD) cofactor.</text>
</comment>
<feature type="binding site" evidence="8">
    <location>
        <begin position="9"/>
        <end position="11"/>
    </location>
    <ligand>
        <name>GTP</name>
        <dbReference type="ChEBI" id="CHEBI:37565"/>
    </ligand>
</feature>
<dbReference type="GO" id="GO:0061603">
    <property type="term" value="F:molybdenum cofactor guanylyltransferase activity"/>
    <property type="evidence" value="ECO:0007669"/>
    <property type="project" value="UniProtKB-EC"/>
</dbReference>
<evidence type="ECO:0000256" key="6">
    <source>
        <dbReference type="ARBA" id="ARBA00023134"/>
    </source>
</evidence>
<organism evidence="10 11">
    <name type="scientific">Sulfurimonas lithotrophica</name>
    <dbReference type="NCBI Taxonomy" id="2590022"/>
    <lineage>
        <taxon>Bacteria</taxon>
        <taxon>Pseudomonadati</taxon>
        <taxon>Campylobacterota</taxon>
        <taxon>Epsilonproteobacteria</taxon>
        <taxon>Campylobacterales</taxon>
        <taxon>Sulfurimonadaceae</taxon>
        <taxon>Sulfurimonas</taxon>
    </lineage>
</organism>
<comment type="caution">
    <text evidence="8">Lacks conserved residue(s) required for the propagation of feature annotation.</text>
</comment>
<protein>
    <recommendedName>
        <fullName evidence="8">Probable molybdenum cofactor guanylyltransferase</fullName>
        <shortName evidence="8">MoCo guanylyltransferase</shortName>
        <ecNumber evidence="8">2.7.7.77</ecNumber>
    </recommendedName>
    <alternativeName>
        <fullName evidence="8">GTP:molybdopterin guanylyltransferase</fullName>
    </alternativeName>
    <alternativeName>
        <fullName evidence="8">Mo-MPT guanylyltransferase</fullName>
    </alternativeName>
    <alternativeName>
        <fullName evidence="8">Molybdopterin guanylyltransferase</fullName>
    </alternativeName>
    <alternativeName>
        <fullName evidence="8">Molybdopterin-guanine dinucleotide synthase</fullName>
        <shortName evidence="8">MGD synthase</shortName>
    </alternativeName>
</protein>
<dbReference type="EMBL" id="CP043617">
    <property type="protein sequence ID" value="QFR48266.1"/>
    <property type="molecule type" value="Genomic_DNA"/>
</dbReference>
<dbReference type="HAMAP" id="MF_00316">
    <property type="entry name" value="MobA"/>
    <property type="match status" value="1"/>
</dbReference>
<evidence type="ECO:0000313" key="10">
    <source>
        <dbReference type="EMBL" id="QFR48266.1"/>
    </source>
</evidence>
<comment type="similarity">
    <text evidence="8">Belongs to the MobA family.</text>
</comment>